<dbReference type="InterPro" id="IPR013083">
    <property type="entry name" value="Znf_RING/FYVE/PHD"/>
</dbReference>
<evidence type="ECO:0000256" key="17">
    <source>
        <dbReference type="ARBA" id="ARBA00074353"/>
    </source>
</evidence>
<evidence type="ECO:0000256" key="18">
    <source>
        <dbReference type="ARBA" id="ARBA00082369"/>
    </source>
</evidence>
<evidence type="ECO:0000256" key="10">
    <source>
        <dbReference type="ARBA" id="ARBA00022771"/>
    </source>
</evidence>
<evidence type="ECO:0000256" key="16">
    <source>
        <dbReference type="ARBA" id="ARBA00031783"/>
    </source>
</evidence>
<accession>A0A2S5BIN8</accession>
<dbReference type="Pfam" id="PF13923">
    <property type="entry name" value="zf-C3HC4_2"/>
    <property type="match status" value="1"/>
</dbReference>
<evidence type="ECO:0000256" key="6">
    <source>
        <dbReference type="ARBA" id="ARBA00015551"/>
    </source>
</evidence>
<evidence type="ECO:0000256" key="4">
    <source>
        <dbReference type="ARBA" id="ARBA00009506"/>
    </source>
</evidence>
<dbReference type="InterPro" id="IPR003613">
    <property type="entry name" value="Ubox_domain"/>
</dbReference>
<feature type="compositionally biased region" description="Acidic residues" evidence="20">
    <location>
        <begin position="557"/>
        <end position="569"/>
    </location>
</feature>
<dbReference type="GO" id="GO:0008270">
    <property type="term" value="F:zinc ion binding"/>
    <property type="evidence" value="ECO:0007669"/>
    <property type="project" value="UniProtKB-KW"/>
</dbReference>
<feature type="compositionally biased region" description="Low complexity" evidence="20">
    <location>
        <begin position="470"/>
        <end position="481"/>
    </location>
</feature>
<dbReference type="GO" id="GO:0003697">
    <property type="term" value="F:single-stranded DNA binding"/>
    <property type="evidence" value="ECO:0007669"/>
    <property type="project" value="InterPro"/>
</dbReference>
<feature type="domain" description="RING-type" evidence="21">
    <location>
        <begin position="45"/>
        <end position="84"/>
    </location>
</feature>
<keyword evidence="7" id="KW-0808">Transferase</keyword>
<gene>
    <name evidence="22" type="ORF">BMF94_0233</name>
</gene>
<keyword evidence="11" id="KW-0833">Ubl conjugation pathway</keyword>
<evidence type="ECO:0000313" key="22">
    <source>
        <dbReference type="EMBL" id="POY76641.1"/>
    </source>
</evidence>
<keyword evidence="23" id="KW-1185">Reference proteome</keyword>
<reference evidence="22 23" key="1">
    <citation type="journal article" date="2018" name="Front. Microbiol.">
        <title>Prospects for Fungal Bioremediation of Acidic Radioactive Waste Sites: Characterization and Genome Sequence of Rhodotorula taiwanensis MD1149.</title>
        <authorList>
            <person name="Tkavc R."/>
            <person name="Matrosova V.Y."/>
            <person name="Grichenko O.E."/>
            <person name="Gostincar C."/>
            <person name="Volpe R.P."/>
            <person name="Klimenkova P."/>
            <person name="Gaidamakova E.K."/>
            <person name="Zhou C.E."/>
            <person name="Stewart B.J."/>
            <person name="Lyman M.G."/>
            <person name="Malfatti S.A."/>
            <person name="Rubinfeld B."/>
            <person name="Courtot M."/>
            <person name="Singh J."/>
            <person name="Dalgard C.L."/>
            <person name="Hamilton T."/>
            <person name="Frey K.G."/>
            <person name="Gunde-Cimerman N."/>
            <person name="Dugan L."/>
            <person name="Daly M.J."/>
        </authorList>
    </citation>
    <scope>NUCLEOTIDE SEQUENCE [LARGE SCALE GENOMIC DNA]</scope>
    <source>
        <strain evidence="22 23">MD1149</strain>
    </source>
</reference>
<evidence type="ECO:0000313" key="23">
    <source>
        <dbReference type="Proteomes" id="UP000237144"/>
    </source>
</evidence>
<evidence type="ECO:0000256" key="3">
    <source>
        <dbReference type="ARBA" id="ARBA00004906"/>
    </source>
</evidence>
<dbReference type="GO" id="GO:0061630">
    <property type="term" value="F:ubiquitin protein ligase activity"/>
    <property type="evidence" value="ECO:0007669"/>
    <property type="project" value="UniProtKB-EC"/>
</dbReference>
<dbReference type="GO" id="GO:0005634">
    <property type="term" value="C:nucleus"/>
    <property type="evidence" value="ECO:0007669"/>
    <property type="project" value="UniProtKB-SubCell"/>
</dbReference>
<feature type="region of interest" description="Disordered" evidence="20">
    <location>
        <begin position="124"/>
        <end position="212"/>
    </location>
</feature>
<comment type="subcellular location">
    <subcellularLocation>
        <location evidence="2">Nucleus</location>
    </subcellularLocation>
</comment>
<dbReference type="PANTHER" id="PTHR14134:SF2">
    <property type="entry name" value="E3 UBIQUITIN-PROTEIN LIGASE RAD18"/>
    <property type="match status" value="1"/>
</dbReference>
<dbReference type="OrthoDB" id="9049620at2759"/>
<dbReference type="STRING" id="741276.A0A2S5BIN8"/>
<evidence type="ECO:0000256" key="5">
    <source>
        <dbReference type="ARBA" id="ARBA00012483"/>
    </source>
</evidence>
<comment type="pathway">
    <text evidence="3">Protein modification; protein ubiquitination.</text>
</comment>
<protein>
    <recommendedName>
        <fullName evidence="6">Postreplication repair E3 ubiquitin-protein ligase RAD18</fullName>
        <ecNumber evidence="5">2.3.2.27</ecNumber>
    </recommendedName>
    <alternativeName>
        <fullName evidence="17">Postreplication repair E3 ubiquitin-protein ligase rad18</fullName>
    </alternativeName>
    <alternativeName>
        <fullName evidence="16 18">RING-type E3 ubiquitin transferase RAD18</fullName>
    </alternativeName>
</protein>
<feature type="compositionally biased region" description="Low complexity" evidence="20">
    <location>
        <begin position="489"/>
        <end position="500"/>
    </location>
</feature>
<evidence type="ECO:0000256" key="13">
    <source>
        <dbReference type="ARBA" id="ARBA00023125"/>
    </source>
</evidence>
<keyword evidence="13" id="KW-0238">DNA-binding</keyword>
<dbReference type="AlphaFoldDB" id="A0A2S5BIN8"/>
<dbReference type="EC" id="2.3.2.27" evidence="5"/>
<dbReference type="SMART" id="SM00504">
    <property type="entry name" value="Ubox"/>
    <property type="match status" value="1"/>
</dbReference>
<evidence type="ECO:0000256" key="9">
    <source>
        <dbReference type="ARBA" id="ARBA00022763"/>
    </source>
</evidence>
<feature type="compositionally biased region" description="Low complexity" evidence="20">
    <location>
        <begin position="145"/>
        <end position="171"/>
    </location>
</feature>
<evidence type="ECO:0000256" key="8">
    <source>
        <dbReference type="ARBA" id="ARBA00022723"/>
    </source>
</evidence>
<evidence type="ECO:0000256" key="2">
    <source>
        <dbReference type="ARBA" id="ARBA00004123"/>
    </source>
</evidence>
<keyword evidence="15" id="KW-0539">Nucleus</keyword>
<dbReference type="InterPro" id="IPR001841">
    <property type="entry name" value="Znf_RING"/>
</dbReference>
<dbReference type="SMART" id="SM00184">
    <property type="entry name" value="RING"/>
    <property type="match status" value="1"/>
</dbReference>
<evidence type="ECO:0000256" key="1">
    <source>
        <dbReference type="ARBA" id="ARBA00000900"/>
    </source>
</evidence>
<dbReference type="PANTHER" id="PTHR14134">
    <property type="entry name" value="E3 UBIQUITIN-PROTEIN LIGASE RAD18"/>
    <property type="match status" value="1"/>
</dbReference>
<dbReference type="GO" id="GO:0006281">
    <property type="term" value="P:DNA repair"/>
    <property type="evidence" value="ECO:0007669"/>
    <property type="project" value="UniProtKB-KW"/>
</dbReference>
<comment type="caution">
    <text evidence="22">The sequence shown here is derived from an EMBL/GenBank/DDBJ whole genome shotgun (WGS) entry which is preliminary data.</text>
</comment>
<evidence type="ECO:0000256" key="11">
    <source>
        <dbReference type="ARBA" id="ARBA00022786"/>
    </source>
</evidence>
<feature type="compositionally biased region" description="Basic and acidic residues" evidence="20">
    <location>
        <begin position="286"/>
        <end position="304"/>
    </location>
</feature>
<dbReference type="GO" id="GO:0097505">
    <property type="term" value="C:Rad6-Rad18 complex"/>
    <property type="evidence" value="ECO:0007669"/>
    <property type="project" value="TreeGrafter"/>
</dbReference>
<name>A0A2S5BIN8_9BASI</name>
<evidence type="ECO:0000259" key="21">
    <source>
        <dbReference type="PROSITE" id="PS50089"/>
    </source>
</evidence>
<feature type="compositionally biased region" description="Polar residues" evidence="20">
    <location>
        <begin position="264"/>
        <end position="278"/>
    </location>
</feature>
<dbReference type="EMBL" id="PJQD01000002">
    <property type="protein sequence ID" value="POY76641.1"/>
    <property type="molecule type" value="Genomic_DNA"/>
</dbReference>
<sequence>MAPTTRKGKGKTPTTATELAATAGLDAESDFASPALATLDSSLRCDICSEIYTAPVMISVCGHTFDSRCIHEHFNVKRDCPVCHREAFVDHLIRNLVLDKLVANWKAARTALLDLQCQAEAAHGSRDLVRQRDEERGATLPSGLASSTRTGASRSGSKGKAQASSSSSPAPRVKREHRDDDGSSDIEILEDKSAPAKPSKKPRVRSPPVQLAEPADLTNLRCETAEVLVQCPLCTRTLKNAFMSSHLDRCNGVPPTGSVAGPSDPSQGWTKLLSNSNGARAASGRSGKDRHDPINEGAKLDTGKKIPLGSYQHRKVGQLVEMLQKYNLPTTVPATCLTNDAKISCFQRRHRQFVTIWNSNADLDSDHPAHKTENQLRQELARWEKDQDAAEGKGEIGESHASKYAEHFRELIAQAKASRAAAERKQLQRASTPEAGPDALEAQASAMVDSKSSDVPPAVTERKKSVRLVSPPRSSAEAAPPFLSDGNGSPAPESSPLLSANTFDEHGAGDASMAARDQGRQPASRRSPSPYDPAGPRPSQRNRDEERMFAEMHGVDPEDESFQEQEAGDVSDRLEFEAAGQAGKSETDDTDMSAM</sequence>
<dbReference type="GO" id="GO:0006301">
    <property type="term" value="P:DNA damage tolerance"/>
    <property type="evidence" value="ECO:0007669"/>
    <property type="project" value="InterPro"/>
</dbReference>
<evidence type="ECO:0000256" key="12">
    <source>
        <dbReference type="ARBA" id="ARBA00022833"/>
    </source>
</evidence>
<keyword evidence="12" id="KW-0862">Zinc</keyword>
<feature type="region of interest" description="Disordered" evidence="20">
    <location>
        <begin position="257"/>
        <end position="306"/>
    </location>
</feature>
<dbReference type="InterPro" id="IPR039577">
    <property type="entry name" value="Rad18"/>
</dbReference>
<evidence type="ECO:0000256" key="14">
    <source>
        <dbReference type="ARBA" id="ARBA00023204"/>
    </source>
</evidence>
<evidence type="ECO:0000256" key="15">
    <source>
        <dbReference type="ARBA" id="ARBA00023242"/>
    </source>
</evidence>
<organism evidence="22 23">
    <name type="scientific">Rhodotorula taiwanensis</name>
    <dbReference type="NCBI Taxonomy" id="741276"/>
    <lineage>
        <taxon>Eukaryota</taxon>
        <taxon>Fungi</taxon>
        <taxon>Dikarya</taxon>
        <taxon>Basidiomycota</taxon>
        <taxon>Pucciniomycotina</taxon>
        <taxon>Microbotryomycetes</taxon>
        <taxon>Sporidiobolales</taxon>
        <taxon>Sporidiobolaceae</taxon>
        <taxon>Rhodotorula</taxon>
    </lineage>
</organism>
<keyword evidence="9" id="KW-0227">DNA damage</keyword>
<feature type="compositionally biased region" description="Basic and acidic residues" evidence="20">
    <location>
        <begin position="124"/>
        <end position="137"/>
    </location>
</feature>
<keyword evidence="10 19" id="KW-0863">Zinc-finger</keyword>
<dbReference type="PROSITE" id="PS50089">
    <property type="entry name" value="ZF_RING_2"/>
    <property type="match status" value="1"/>
</dbReference>
<keyword evidence="8" id="KW-0479">Metal-binding</keyword>
<evidence type="ECO:0000256" key="7">
    <source>
        <dbReference type="ARBA" id="ARBA00022679"/>
    </source>
</evidence>
<comment type="similarity">
    <text evidence="4">Belongs to the RAD18 family.</text>
</comment>
<keyword evidence="14" id="KW-0234">DNA repair</keyword>
<evidence type="ECO:0000256" key="20">
    <source>
        <dbReference type="SAM" id="MobiDB-lite"/>
    </source>
</evidence>
<dbReference type="FunFam" id="3.30.40.10:FF:000172">
    <property type="entry name" value="E3 ubiquitin-protein ligase RAD18"/>
    <property type="match status" value="1"/>
</dbReference>
<dbReference type="SUPFAM" id="SSF57850">
    <property type="entry name" value="RING/U-box"/>
    <property type="match status" value="1"/>
</dbReference>
<dbReference type="Proteomes" id="UP000237144">
    <property type="component" value="Unassembled WGS sequence"/>
</dbReference>
<evidence type="ECO:0000256" key="19">
    <source>
        <dbReference type="PROSITE-ProRule" id="PRU00175"/>
    </source>
</evidence>
<proteinExistence type="inferred from homology"/>
<feature type="region of interest" description="Disordered" evidence="20">
    <location>
        <begin position="416"/>
        <end position="595"/>
    </location>
</feature>
<dbReference type="GO" id="GO:0006513">
    <property type="term" value="P:protein monoubiquitination"/>
    <property type="evidence" value="ECO:0007669"/>
    <property type="project" value="InterPro"/>
</dbReference>
<comment type="catalytic activity">
    <reaction evidence="1">
        <text>S-ubiquitinyl-[E2 ubiquitin-conjugating enzyme]-L-cysteine + [acceptor protein]-L-lysine = [E2 ubiquitin-conjugating enzyme]-L-cysteine + N(6)-ubiquitinyl-[acceptor protein]-L-lysine.</text>
        <dbReference type="EC" id="2.3.2.27"/>
    </reaction>
</comment>
<dbReference type="Gene3D" id="3.30.40.10">
    <property type="entry name" value="Zinc/RING finger domain, C3HC4 (zinc finger)"/>
    <property type="match status" value="1"/>
</dbReference>
<feature type="compositionally biased region" description="Basic and acidic residues" evidence="20">
    <location>
        <begin position="541"/>
        <end position="556"/>
    </location>
</feature>